<dbReference type="Proteomes" id="UP000271003">
    <property type="component" value="Chromosome"/>
</dbReference>
<dbReference type="CDD" id="cd01169">
    <property type="entry name" value="HMPP_kinase"/>
    <property type="match status" value="1"/>
</dbReference>
<proteinExistence type="predicted"/>
<comment type="pathway">
    <text evidence="1">Cofactor biosynthesis; thiamine diphosphate biosynthesis.</text>
</comment>
<dbReference type="NCBIfam" id="TIGR00097">
    <property type="entry name" value="HMP-P_kinase"/>
    <property type="match status" value="1"/>
</dbReference>
<keyword evidence="3" id="KW-0808">Transferase</keyword>
<dbReference type="InterPro" id="IPR013749">
    <property type="entry name" value="PM/HMP-P_kinase-1"/>
</dbReference>
<evidence type="ECO:0000256" key="3">
    <source>
        <dbReference type="ARBA" id="ARBA00022679"/>
    </source>
</evidence>
<dbReference type="InterPro" id="IPR004399">
    <property type="entry name" value="HMP/HMP-P_kinase_dom"/>
</dbReference>
<sequence length="279" mass="29337">MADGAENRIPNVLSIAGVDPSGGAGLLADIKAMSACGTYACGVVTALTAQNTKGVDGIFDVTPDFVREQLETLFADVRIDAVKIGMLSNAGVVAAVAESLERHRPGFVVLDPVMVAKSMDRLLAPAAVEALKTRLLPLANLITPNVPECADLLGISEGEVLADLEGSARALWRLMGRRDGWVLLKGGHVPGKDATDLLLSGNVVVQFPAERIETKNTHGTGCTLSSAIAARYAVRGDMLAAVKEAKDYITGAIRHSGELSVGHGCGPTHHFWSVWHNVK</sequence>
<feature type="domain" description="Pyridoxamine kinase/Phosphomethylpyrimidine kinase" evidence="7">
    <location>
        <begin position="19"/>
        <end position="269"/>
    </location>
</feature>
<keyword evidence="4" id="KW-0547">Nucleotide-binding</keyword>
<dbReference type="GO" id="GO:0005524">
    <property type="term" value="F:ATP binding"/>
    <property type="evidence" value="ECO:0007669"/>
    <property type="project" value="UniProtKB-KW"/>
</dbReference>
<dbReference type="EC" id="2.7.1.49" evidence="2"/>
<dbReference type="PANTHER" id="PTHR20858:SF17">
    <property type="entry name" value="HYDROXYMETHYLPYRIMIDINE_PHOSPHOMETHYLPYRIMIDINE KINASE THI20-RELATED"/>
    <property type="match status" value="1"/>
</dbReference>
<evidence type="ECO:0000256" key="1">
    <source>
        <dbReference type="ARBA" id="ARBA00004948"/>
    </source>
</evidence>
<dbReference type="GO" id="GO:0008972">
    <property type="term" value="F:phosphomethylpyrimidine kinase activity"/>
    <property type="evidence" value="ECO:0007669"/>
    <property type="project" value="InterPro"/>
</dbReference>
<dbReference type="PANTHER" id="PTHR20858">
    <property type="entry name" value="PHOSPHOMETHYLPYRIMIDINE KINASE"/>
    <property type="match status" value="1"/>
</dbReference>
<dbReference type="EMBL" id="AP018786">
    <property type="protein sequence ID" value="BBF22153.1"/>
    <property type="molecule type" value="Genomic_DNA"/>
</dbReference>
<evidence type="ECO:0000256" key="5">
    <source>
        <dbReference type="ARBA" id="ARBA00022777"/>
    </source>
</evidence>
<name>A0A2Z6I707_9BURK</name>
<gene>
    <name evidence="8" type="primary">thiD</name>
    <name evidence="8" type="ORF">SUTMEG_00440</name>
</gene>
<evidence type="ECO:0000313" key="8">
    <source>
        <dbReference type="EMBL" id="BBF22153.1"/>
    </source>
</evidence>
<dbReference type="Pfam" id="PF08543">
    <property type="entry name" value="Phos_pyr_kin"/>
    <property type="match status" value="1"/>
</dbReference>
<dbReference type="GO" id="GO:0009229">
    <property type="term" value="P:thiamine diphosphate biosynthetic process"/>
    <property type="evidence" value="ECO:0007669"/>
    <property type="project" value="UniProtKB-UniPathway"/>
</dbReference>
<dbReference type="Gene3D" id="3.40.1190.20">
    <property type="match status" value="1"/>
</dbReference>
<keyword evidence="6" id="KW-0067">ATP-binding</keyword>
<dbReference type="GO" id="GO:0008902">
    <property type="term" value="F:hydroxymethylpyrimidine kinase activity"/>
    <property type="evidence" value="ECO:0007669"/>
    <property type="project" value="UniProtKB-EC"/>
</dbReference>
<dbReference type="GO" id="GO:0005829">
    <property type="term" value="C:cytosol"/>
    <property type="evidence" value="ECO:0007669"/>
    <property type="project" value="TreeGrafter"/>
</dbReference>
<organism evidence="8 9">
    <name type="scientific">Sutterella megalosphaeroides</name>
    <dbReference type="NCBI Taxonomy" id="2494234"/>
    <lineage>
        <taxon>Bacteria</taxon>
        <taxon>Pseudomonadati</taxon>
        <taxon>Pseudomonadota</taxon>
        <taxon>Betaproteobacteria</taxon>
        <taxon>Burkholderiales</taxon>
        <taxon>Sutterellaceae</taxon>
        <taxon>Sutterella</taxon>
    </lineage>
</organism>
<keyword evidence="9" id="KW-1185">Reference proteome</keyword>
<dbReference type="SUPFAM" id="SSF53613">
    <property type="entry name" value="Ribokinase-like"/>
    <property type="match status" value="1"/>
</dbReference>
<dbReference type="GO" id="GO:0009228">
    <property type="term" value="P:thiamine biosynthetic process"/>
    <property type="evidence" value="ECO:0007669"/>
    <property type="project" value="InterPro"/>
</dbReference>
<dbReference type="RefSeq" id="WP_120175824.1">
    <property type="nucleotide sequence ID" value="NZ_AP018786.1"/>
</dbReference>
<dbReference type="AlphaFoldDB" id="A0A2Z6I707"/>
<dbReference type="FunFam" id="3.40.1190.20:FF:000003">
    <property type="entry name" value="Phosphomethylpyrimidine kinase ThiD"/>
    <property type="match status" value="1"/>
</dbReference>
<evidence type="ECO:0000256" key="4">
    <source>
        <dbReference type="ARBA" id="ARBA00022741"/>
    </source>
</evidence>
<evidence type="ECO:0000259" key="7">
    <source>
        <dbReference type="Pfam" id="PF08543"/>
    </source>
</evidence>
<dbReference type="KEGG" id="sutt:SUTMEG_00440"/>
<evidence type="ECO:0000256" key="2">
    <source>
        <dbReference type="ARBA" id="ARBA00012135"/>
    </source>
</evidence>
<reference evidence="8 9" key="1">
    <citation type="journal article" date="2018" name="Int. J. Syst. Evol. Microbiol.">
        <title>Mesosutterella multiformis gen. nov., sp. nov., a member of the family Sutterellaceae and Sutterella megalosphaeroides sp. nov., isolated from human faeces.</title>
        <authorList>
            <person name="Sakamoto M."/>
            <person name="Ikeyama N."/>
            <person name="Kunihiro T."/>
            <person name="Iino T."/>
            <person name="Yuki M."/>
            <person name="Ohkuma M."/>
        </authorList>
    </citation>
    <scope>NUCLEOTIDE SEQUENCE [LARGE SCALE GENOMIC DNA]</scope>
    <source>
        <strain evidence="8 9">6FBBBH3</strain>
    </source>
</reference>
<dbReference type="InterPro" id="IPR029056">
    <property type="entry name" value="Ribokinase-like"/>
</dbReference>
<keyword evidence="5 8" id="KW-0418">Kinase</keyword>
<protein>
    <recommendedName>
        <fullName evidence="2">hydroxymethylpyrimidine kinase</fullName>
        <ecNumber evidence="2">2.7.1.49</ecNumber>
    </recommendedName>
</protein>
<dbReference type="OrthoDB" id="9810880at2"/>
<evidence type="ECO:0000313" key="9">
    <source>
        <dbReference type="Proteomes" id="UP000271003"/>
    </source>
</evidence>
<evidence type="ECO:0000256" key="6">
    <source>
        <dbReference type="ARBA" id="ARBA00022840"/>
    </source>
</evidence>
<accession>A0A2Z6I707</accession>
<dbReference type="UniPathway" id="UPA00060">
    <property type="reaction ID" value="UER00138"/>
</dbReference>